<feature type="compositionally biased region" description="Low complexity" evidence="1">
    <location>
        <begin position="91"/>
        <end position="105"/>
    </location>
</feature>
<gene>
    <name evidence="2" type="ORF">RIB2604_01004330</name>
</gene>
<feature type="compositionally biased region" description="Basic and acidic residues" evidence="1">
    <location>
        <begin position="108"/>
        <end position="123"/>
    </location>
</feature>
<accession>A0A146F772</accession>
<evidence type="ECO:0000256" key="1">
    <source>
        <dbReference type="SAM" id="MobiDB-lite"/>
    </source>
</evidence>
<feature type="compositionally biased region" description="Low complexity" evidence="1">
    <location>
        <begin position="58"/>
        <end position="77"/>
    </location>
</feature>
<reference evidence="3" key="2">
    <citation type="submission" date="2016-02" db="EMBL/GenBank/DDBJ databases">
        <title>Genome sequencing of Aspergillus luchuensis NBRC 4314.</title>
        <authorList>
            <person name="Yamada O."/>
        </authorList>
    </citation>
    <scope>NUCLEOTIDE SEQUENCE [LARGE SCALE GENOMIC DNA]</scope>
    <source>
        <strain evidence="3">RIB 2604</strain>
    </source>
</reference>
<comment type="caution">
    <text evidence="2">The sequence shown here is derived from an EMBL/GenBank/DDBJ whole genome shotgun (WGS) entry which is preliminary data.</text>
</comment>
<sequence length="348" mass="36788">MAFLYHPGTWPGKGISRCSAPRTLYAVYEPAWVGGVKLDARGTPLSSISSAMLRSDNSGRSVRSRTSSTAASRSDSSWPQSAGETVDDAWGESSQGDSGSSELFSRPGRRDDGLCSIEKDGTPKKRRAIGRGSRERMLAAQRRLIEATSGVEGRGSGDKGAVAETPDEETLLQASLAPAASLTDPFTIGDAGGCTDSCGAEAAARPSAAVEAGRAFKGKSAALVARSRFGKRAGVQGKAFIPKGKQKESTVESHGEVRDSPEYRSLGQPLVRMEMLPVVKMTTRSWTESISASDSFIRPATEQRKMTIQALFGGNPTWAPSGSVSERTIGPRRVMAGIPSQKEKMGAN</sequence>
<dbReference type="Proteomes" id="UP000075230">
    <property type="component" value="Unassembled WGS sequence"/>
</dbReference>
<feature type="region of interest" description="Disordered" evidence="1">
    <location>
        <begin position="312"/>
        <end position="348"/>
    </location>
</feature>
<protein>
    <submittedName>
        <fullName evidence="2">Similar to An15g02880</fullName>
    </submittedName>
</protein>
<evidence type="ECO:0000313" key="3">
    <source>
        <dbReference type="Proteomes" id="UP000075230"/>
    </source>
</evidence>
<dbReference type="AlphaFoldDB" id="A0A146F772"/>
<feature type="region of interest" description="Disordered" evidence="1">
    <location>
        <begin position="51"/>
        <end position="136"/>
    </location>
</feature>
<name>A0A146F772_ASPKA</name>
<feature type="region of interest" description="Disordered" evidence="1">
    <location>
        <begin position="243"/>
        <end position="264"/>
    </location>
</feature>
<organism evidence="2 3">
    <name type="scientific">Aspergillus kawachii</name>
    <name type="common">White koji mold</name>
    <name type="synonym">Aspergillus awamori var. kawachi</name>
    <dbReference type="NCBI Taxonomy" id="1069201"/>
    <lineage>
        <taxon>Eukaryota</taxon>
        <taxon>Fungi</taxon>
        <taxon>Dikarya</taxon>
        <taxon>Ascomycota</taxon>
        <taxon>Pezizomycotina</taxon>
        <taxon>Eurotiomycetes</taxon>
        <taxon>Eurotiomycetidae</taxon>
        <taxon>Eurotiales</taxon>
        <taxon>Aspergillaceae</taxon>
        <taxon>Aspergillus</taxon>
        <taxon>Aspergillus subgen. Circumdati</taxon>
    </lineage>
</organism>
<dbReference type="EMBL" id="BCWF01000010">
    <property type="protein sequence ID" value="GAT21543.1"/>
    <property type="molecule type" value="Genomic_DNA"/>
</dbReference>
<proteinExistence type="predicted"/>
<feature type="compositionally biased region" description="Basic and acidic residues" evidence="1">
    <location>
        <begin position="245"/>
        <end position="262"/>
    </location>
</feature>
<reference evidence="2 3" key="1">
    <citation type="journal article" date="2016" name="DNA Res.">
        <title>Genome sequence of Aspergillus luchuensis NBRC 4314.</title>
        <authorList>
            <person name="Yamada O."/>
            <person name="Machida M."/>
            <person name="Hosoyama A."/>
            <person name="Goto M."/>
            <person name="Takahashi T."/>
            <person name="Futagami T."/>
            <person name="Yamagata Y."/>
            <person name="Takeuchi M."/>
            <person name="Kobayashi T."/>
            <person name="Koike H."/>
            <person name="Abe K."/>
            <person name="Asai K."/>
            <person name="Arita M."/>
            <person name="Fujita N."/>
            <person name="Fukuda K."/>
            <person name="Higa K."/>
            <person name="Horikawa H."/>
            <person name="Ishikawa T."/>
            <person name="Jinno K."/>
            <person name="Kato Y."/>
            <person name="Kirimura K."/>
            <person name="Mizutani O."/>
            <person name="Nakasone K."/>
            <person name="Sano M."/>
            <person name="Shiraishi Y."/>
            <person name="Tsukahara M."/>
            <person name="Gomi K."/>
        </authorList>
    </citation>
    <scope>NUCLEOTIDE SEQUENCE [LARGE SCALE GENOMIC DNA]</scope>
    <source>
        <strain evidence="2 3">RIB 2604</strain>
    </source>
</reference>
<evidence type="ECO:0000313" key="2">
    <source>
        <dbReference type="EMBL" id="GAT21543.1"/>
    </source>
</evidence>